<dbReference type="GO" id="GO:0005524">
    <property type="term" value="F:ATP binding"/>
    <property type="evidence" value="ECO:0007669"/>
    <property type="project" value="UniProtKB-KW"/>
</dbReference>
<evidence type="ECO:0000256" key="7">
    <source>
        <dbReference type="ARBA" id="ARBA00022884"/>
    </source>
</evidence>
<feature type="active site" description="Nucleophile" evidence="11">
    <location>
        <position position="94"/>
    </location>
</feature>
<dbReference type="GO" id="GO:0002143">
    <property type="term" value="P:tRNA wobble position uridine thiolation"/>
    <property type="evidence" value="ECO:0007669"/>
    <property type="project" value="TreeGrafter"/>
</dbReference>
<feature type="domain" description="tRNA-specific 2-thiouridylase MnmA-like central" evidence="13">
    <location>
        <begin position="201"/>
        <end position="264"/>
    </location>
</feature>
<dbReference type="PANTHER" id="PTHR11933:SF5">
    <property type="entry name" value="MITOCHONDRIAL TRNA-SPECIFIC 2-THIOURIDYLASE 1"/>
    <property type="match status" value="1"/>
</dbReference>
<dbReference type="EC" id="2.8.1.13" evidence="11"/>
<evidence type="ECO:0000256" key="8">
    <source>
        <dbReference type="ARBA" id="ARBA00023157"/>
    </source>
</evidence>
<dbReference type="SUPFAM" id="SSF52402">
    <property type="entry name" value="Adenine nucleotide alpha hydrolases-like"/>
    <property type="match status" value="1"/>
</dbReference>
<dbReference type="PANTHER" id="PTHR11933">
    <property type="entry name" value="TRNA 5-METHYLAMINOMETHYL-2-THIOURIDYLATE -METHYLTRANSFERASE"/>
    <property type="match status" value="1"/>
</dbReference>
<organism evidence="14 15">
    <name type="scientific">Syntrophaceticus schinkii</name>
    <dbReference type="NCBI Taxonomy" id="499207"/>
    <lineage>
        <taxon>Bacteria</taxon>
        <taxon>Bacillati</taxon>
        <taxon>Bacillota</taxon>
        <taxon>Clostridia</taxon>
        <taxon>Thermoanaerobacterales</taxon>
        <taxon>Thermoanaerobacterales Family III. Incertae Sedis</taxon>
        <taxon>Syntrophaceticus</taxon>
    </lineage>
</organism>
<dbReference type="GO" id="GO:0103016">
    <property type="term" value="F:tRNA-uridine 2-sulfurtransferase activity"/>
    <property type="evidence" value="ECO:0007669"/>
    <property type="project" value="UniProtKB-EC"/>
</dbReference>
<evidence type="ECO:0000259" key="13">
    <source>
        <dbReference type="Pfam" id="PF20259"/>
    </source>
</evidence>
<comment type="catalytic activity">
    <reaction evidence="9 11">
        <text>S-sulfanyl-L-cysteinyl-[protein] + uridine(34) in tRNA + AH2 + ATP = 2-thiouridine(34) in tRNA + L-cysteinyl-[protein] + A + AMP + diphosphate + H(+)</text>
        <dbReference type="Rhea" id="RHEA:47032"/>
        <dbReference type="Rhea" id="RHEA-COMP:10131"/>
        <dbReference type="Rhea" id="RHEA-COMP:11726"/>
        <dbReference type="Rhea" id="RHEA-COMP:11727"/>
        <dbReference type="Rhea" id="RHEA-COMP:11728"/>
        <dbReference type="ChEBI" id="CHEBI:13193"/>
        <dbReference type="ChEBI" id="CHEBI:15378"/>
        <dbReference type="ChEBI" id="CHEBI:17499"/>
        <dbReference type="ChEBI" id="CHEBI:29950"/>
        <dbReference type="ChEBI" id="CHEBI:30616"/>
        <dbReference type="ChEBI" id="CHEBI:33019"/>
        <dbReference type="ChEBI" id="CHEBI:61963"/>
        <dbReference type="ChEBI" id="CHEBI:65315"/>
        <dbReference type="ChEBI" id="CHEBI:87170"/>
        <dbReference type="ChEBI" id="CHEBI:456215"/>
        <dbReference type="EC" id="2.8.1.13"/>
    </reaction>
</comment>
<dbReference type="Pfam" id="PF20258">
    <property type="entry name" value="tRNA_Me_trans_C"/>
    <property type="match status" value="1"/>
</dbReference>
<dbReference type="GO" id="GO:0005737">
    <property type="term" value="C:cytoplasm"/>
    <property type="evidence" value="ECO:0007669"/>
    <property type="project" value="UniProtKB-SubCell"/>
</dbReference>
<dbReference type="Pfam" id="PF20259">
    <property type="entry name" value="tRNA_Me_trans_M"/>
    <property type="match status" value="1"/>
</dbReference>
<keyword evidence="1 11" id="KW-0963">Cytoplasm</keyword>
<evidence type="ECO:0000256" key="11">
    <source>
        <dbReference type="HAMAP-Rule" id="MF_00144"/>
    </source>
</evidence>
<dbReference type="Gene3D" id="3.40.50.620">
    <property type="entry name" value="HUPs"/>
    <property type="match status" value="1"/>
</dbReference>
<evidence type="ECO:0000256" key="3">
    <source>
        <dbReference type="ARBA" id="ARBA00022679"/>
    </source>
</evidence>
<feature type="active site" description="Cysteine persulfide intermediate" evidence="11">
    <location>
        <position position="192"/>
    </location>
</feature>
<comment type="caution">
    <text evidence="11">Lacks conserved residue(s) required for the propagation of feature annotation.</text>
</comment>
<gene>
    <name evidence="11 14" type="primary">mnmA</name>
    <name evidence="14" type="ORF">SSCH_70005</name>
</gene>
<dbReference type="FunFam" id="2.30.30.280:FF:000001">
    <property type="entry name" value="tRNA-specific 2-thiouridylase MnmA"/>
    <property type="match status" value="1"/>
</dbReference>
<accession>A0A0B7MQM1</accession>
<dbReference type="RefSeq" id="WP_044665837.1">
    <property type="nucleotide sequence ID" value="NZ_CDRZ01000269.1"/>
</dbReference>
<sequence>MSKTVFVAMSGGVDSSAAAFLLLEDGYNVCGITMKLMSGELSGSSAVEDARRAAGLLGIPHYVCDLQSVFQENVIDYFCREYLAGRTPNPCVVCNRKIKFRALFDCARKLGADYMATGHYVRVNYDCMRRRWVLKKGIDSQKDQSYVLYTLQQDTLPYLKFPLGEYRKDEVRSIIKRAGLPFAGKKDSQEICFIPDNDYRRFLLKSVPQAAEPGIIYDIQGKPVGEHRGVANYTIGQRRGLGLALGSPAYVVEIDPVGNTLVVGNREDLMVPGLTARDVNLIALESLLEPYPAQVKIRYASSPAEAVLSPGEEGEIIVRFSQPQKAVTPGQAVVFYEDDLVLGGGIIHRPIR</sequence>
<evidence type="ECO:0000256" key="4">
    <source>
        <dbReference type="ARBA" id="ARBA00022694"/>
    </source>
</evidence>
<feature type="region of interest" description="Interaction with tRNA" evidence="11">
    <location>
        <begin position="298"/>
        <end position="299"/>
    </location>
</feature>
<dbReference type="EMBL" id="CDRZ01000269">
    <property type="protein sequence ID" value="CEO90007.1"/>
    <property type="molecule type" value="Genomic_DNA"/>
</dbReference>
<keyword evidence="2 11" id="KW-0820">tRNA-binding</keyword>
<evidence type="ECO:0000259" key="12">
    <source>
        <dbReference type="Pfam" id="PF20258"/>
    </source>
</evidence>
<keyword evidence="15" id="KW-1185">Reference proteome</keyword>
<dbReference type="InterPro" id="IPR023382">
    <property type="entry name" value="MnmA-like_central_sf"/>
</dbReference>
<dbReference type="InterPro" id="IPR014729">
    <property type="entry name" value="Rossmann-like_a/b/a_fold"/>
</dbReference>
<comment type="similarity">
    <text evidence="11">Belongs to the MnmA/TRMU family.</text>
</comment>
<keyword evidence="7 11" id="KW-0694">RNA-binding</keyword>
<dbReference type="NCBIfam" id="NF001138">
    <property type="entry name" value="PRK00143.1"/>
    <property type="match status" value="1"/>
</dbReference>
<feature type="region of interest" description="Interaction with tRNA" evidence="11">
    <location>
        <begin position="142"/>
        <end position="144"/>
    </location>
</feature>
<proteinExistence type="inferred from homology"/>
<evidence type="ECO:0000256" key="2">
    <source>
        <dbReference type="ARBA" id="ARBA00022555"/>
    </source>
</evidence>
<comment type="subcellular location">
    <subcellularLocation>
        <location evidence="11">Cytoplasm</location>
    </subcellularLocation>
</comment>
<feature type="domain" description="tRNA-specific 2-thiouridylase MnmA-like C-terminal" evidence="12">
    <location>
        <begin position="273"/>
        <end position="347"/>
    </location>
</feature>
<feature type="site" description="Interaction with tRNA" evidence="11">
    <location>
        <position position="119"/>
    </location>
</feature>
<keyword evidence="3 11" id="KW-0808">Transferase</keyword>
<dbReference type="AlphaFoldDB" id="A0A0B7MQM1"/>
<evidence type="ECO:0000256" key="9">
    <source>
        <dbReference type="ARBA" id="ARBA00051542"/>
    </source>
</evidence>
<dbReference type="Pfam" id="PF03054">
    <property type="entry name" value="tRNA_Me_trans"/>
    <property type="match status" value="1"/>
</dbReference>
<dbReference type="OrthoDB" id="9800696at2"/>
<dbReference type="NCBIfam" id="TIGR00420">
    <property type="entry name" value="trmU"/>
    <property type="match status" value="1"/>
</dbReference>
<reference evidence="15" key="1">
    <citation type="submission" date="2015-01" db="EMBL/GenBank/DDBJ databases">
        <authorList>
            <person name="Manzoor Shahid"/>
            <person name="Zubair Saima"/>
        </authorList>
    </citation>
    <scope>NUCLEOTIDE SEQUENCE [LARGE SCALE GENOMIC DNA]</scope>
    <source>
        <strain evidence="15">Sp3</strain>
    </source>
</reference>
<comment type="function">
    <text evidence="10 11">Catalyzes the 2-thiolation of uridine at the wobble position (U34) of tRNA, leading to the formation of s(2)U34.</text>
</comment>
<dbReference type="InterPro" id="IPR046885">
    <property type="entry name" value="MnmA-like_C"/>
</dbReference>
<name>A0A0B7MQM1_9FIRM</name>
<feature type="site" description="Interaction with tRNA" evidence="11">
    <location>
        <position position="331"/>
    </location>
</feature>
<feature type="binding site" evidence="11">
    <location>
        <begin position="8"/>
        <end position="15"/>
    </location>
    <ligand>
        <name>ATP</name>
        <dbReference type="ChEBI" id="CHEBI:30616"/>
    </ligand>
</feature>
<dbReference type="CDD" id="cd01998">
    <property type="entry name" value="MnmA_TRMU-like"/>
    <property type="match status" value="1"/>
</dbReference>
<feature type="binding site" evidence="11">
    <location>
        <position position="34"/>
    </location>
    <ligand>
        <name>ATP</name>
        <dbReference type="ChEBI" id="CHEBI:30616"/>
    </ligand>
</feature>
<dbReference type="InterPro" id="IPR046884">
    <property type="entry name" value="MnmA-like_central"/>
</dbReference>
<dbReference type="Gene3D" id="2.30.30.280">
    <property type="entry name" value="Adenine nucleotide alpha hydrolases-like domains"/>
    <property type="match status" value="1"/>
</dbReference>
<dbReference type="HAMAP" id="MF_00144">
    <property type="entry name" value="tRNA_thiouridyl_MnmA"/>
    <property type="match status" value="1"/>
</dbReference>
<dbReference type="Proteomes" id="UP000046155">
    <property type="component" value="Unassembled WGS sequence"/>
</dbReference>
<evidence type="ECO:0000313" key="14">
    <source>
        <dbReference type="EMBL" id="CEO90007.1"/>
    </source>
</evidence>
<feature type="binding site" evidence="11">
    <location>
        <position position="118"/>
    </location>
    <ligand>
        <name>ATP</name>
        <dbReference type="ChEBI" id="CHEBI:30616"/>
    </ligand>
</feature>
<keyword evidence="6 11" id="KW-0067">ATP-binding</keyword>
<evidence type="ECO:0000313" key="15">
    <source>
        <dbReference type="Proteomes" id="UP000046155"/>
    </source>
</evidence>
<evidence type="ECO:0000256" key="6">
    <source>
        <dbReference type="ARBA" id="ARBA00022840"/>
    </source>
</evidence>
<dbReference type="GO" id="GO:0000049">
    <property type="term" value="F:tRNA binding"/>
    <property type="evidence" value="ECO:0007669"/>
    <property type="project" value="UniProtKB-KW"/>
</dbReference>
<evidence type="ECO:0000256" key="1">
    <source>
        <dbReference type="ARBA" id="ARBA00022490"/>
    </source>
</evidence>
<evidence type="ECO:0000256" key="5">
    <source>
        <dbReference type="ARBA" id="ARBA00022741"/>
    </source>
</evidence>
<keyword evidence="4 11" id="KW-0819">tRNA processing</keyword>
<keyword evidence="5 11" id="KW-0547">Nucleotide-binding</keyword>
<keyword evidence="8" id="KW-1015">Disulfide bond</keyword>
<protein>
    <recommendedName>
        <fullName evidence="11">tRNA-specific 2-thiouridylase MnmA</fullName>
        <ecNumber evidence="11">2.8.1.13</ecNumber>
    </recommendedName>
</protein>
<evidence type="ECO:0000256" key="10">
    <source>
        <dbReference type="ARBA" id="ARBA00056575"/>
    </source>
</evidence>
<dbReference type="Gene3D" id="2.40.30.10">
    <property type="entry name" value="Translation factors"/>
    <property type="match status" value="1"/>
</dbReference>
<dbReference type="InterPro" id="IPR004506">
    <property type="entry name" value="MnmA-like"/>
</dbReference>